<dbReference type="SUPFAM" id="SSF53756">
    <property type="entry name" value="UDP-Glycosyltransferase/glycogen phosphorylase"/>
    <property type="match status" value="1"/>
</dbReference>
<dbReference type="Pfam" id="PF00534">
    <property type="entry name" value="Glycos_transf_1"/>
    <property type="match status" value="1"/>
</dbReference>
<organism evidence="4 5">
    <name type="scientific">Sulfurimonas paralvinellae</name>
    <dbReference type="NCBI Taxonomy" id="317658"/>
    <lineage>
        <taxon>Bacteria</taxon>
        <taxon>Pseudomonadati</taxon>
        <taxon>Campylobacterota</taxon>
        <taxon>Epsilonproteobacteria</taxon>
        <taxon>Campylobacterales</taxon>
        <taxon>Sulfurimonadaceae</taxon>
        <taxon>Sulfurimonas</taxon>
    </lineage>
</organism>
<dbReference type="RefSeq" id="WP_193109786.1">
    <property type="nucleotide sequence ID" value="NZ_CP041406.1"/>
</dbReference>
<dbReference type="KEGG" id="spal:FM071_05850"/>
<sequence length="398" mass="46478">MRNILYIVPSDYDSLKQKGVIDLILQRDEGGFFNKVFTLHPFTKNNKVIKLKENNIIFEYGWKSSLDFLNKFRITKIFRTLIILLKLIFIFPFIIKKEKISIIRATDPYYMGLIALYYSKLLKIPFIVSVHSDYDKGAELGGQTFKVLGSRKIAKQIEKFVYKKADLILPISNYLKRKIIDQYEIDENNIDVFYHGVSFENFDNTKFLNIKEIFNIDKPYILGYIARLSKEKQCLDILYITKELVKMRNDFCILVAGNGPEYNYMNSFIKKNNLENNIKLIGFQSKNIVFTIKKQSNINICLLDGFSLIEACASGKPVIAYDTEWHSELIKDNTSGLLVKENDIKEMVNKIDYLLNNEKLSHKLGKYARELAFQNHSLKNSVKNKQNIYHKILKKFGE</sequence>
<gene>
    <name evidence="4" type="ORF">FM071_05850</name>
</gene>
<dbReference type="AlphaFoldDB" id="A0A7M1B8T6"/>
<feature type="domain" description="Glycosyl transferase family 1" evidence="2">
    <location>
        <begin position="210"/>
        <end position="370"/>
    </location>
</feature>
<protein>
    <submittedName>
        <fullName evidence="4">Glycosyltransferase family 4 protein</fullName>
    </submittedName>
</protein>
<dbReference type="InterPro" id="IPR001296">
    <property type="entry name" value="Glyco_trans_1"/>
</dbReference>
<feature type="domain" description="Glycosyltransferase subfamily 4-like N-terminal" evidence="3">
    <location>
        <begin position="79"/>
        <end position="198"/>
    </location>
</feature>
<proteinExistence type="predicted"/>
<dbReference type="CDD" id="cd03801">
    <property type="entry name" value="GT4_PimA-like"/>
    <property type="match status" value="1"/>
</dbReference>
<dbReference type="PANTHER" id="PTHR45947:SF3">
    <property type="entry name" value="SULFOQUINOVOSYL TRANSFERASE SQD2"/>
    <property type="match status" value="1"/>
</dbReference>
<keyword evidence="1" id="KW-1133">Transmembrane helix</keyword>
<reference evidence="4 5" key="1">
    <citation type="submission" date="2019-07" db="EMBL/GenBank/DDBJ databases">
        <title>Sulfurimonas paralvinellae sp. nov., a novel mesophilic, hydrogen- and sulfur-oxidizing chemolithoautotroph within the Epsilonproteo- bacteria isolated from a deep-sea hydrothermal vent polychaete nest, reclassification of Thiomicrospira denitrificans as Sulfurimonas denitrificans comb. nov. and emended description of the genus Sulfurimonas.</title>
        <authorList>
            <person name="Wang S."/>
            <person name="Jiang L."/>
            <person name="Shao Z."/>
        </authorList>
    </citation>
    <scope>NUCLEOTIDE SEQUENCE [LARGE SCALE GENOMIC DNA]</scope>
    <source>
        <strain evidence="4 5">GO25</strain>
    </source>
</reference>
<keyword evidence="5" id="KW-1185">Reference proteome</keyword>
<keyword evidence="1" id="KW-0812">Transmembrane</keyword>
<dbReference type="Proteomes" id="UP000593580">
    <property type="component" value="Chromosome"/>
</dbReference>
<name>A0A7M1B8T6_9BACT</name>
<dbReference type="InterPro" id="IPR050194">
    <property type="entry name" value="Glycosyltransferase_grp1"/>
</dbReference>
<evidence type="ECO:0000256" key="1">
    <source>
        <dbReference type="SAM" id="Phobius"/>
    </source>
</evidence>
<evidence type="ECO:0000313" key="5">
    <source>
        <dbReference type="Proteomes" id="UP000593580"/>
    </source>
</evidence>
<dbReference type="Gene3D" id="3.40.50.2000">
    <property type="entry name" value="Glycogen Phosphorylase B"/>
    <property type="match status" value="2"/>
</dbReference>
<dbReference type="GO" id="GO:0016757">
    <property type="term" value="F:glycosyltransferase activity"/>
    <property type="evidence" value="ECO:0007669"/>
    <property type="project" value="InterPro"/>
</dbReference>
<keyword evidence="4" id="KW-0808">Transferase</keyword>
<keyword evidence="1" id="KW-0472">Membrane</keyword>
<dbReference type="Pfam" id="PF13439">
    <property type="entry name" value="Glyco_transf_4"/>
    <property type="match status" value="1"/>
</dbReference>
<evidence type="ECO:0000259" key="2">
    <source>
        <dbReference type="Pfam" id="PF00534"/>
    </source>
</evidence>
<dbReference type="PANTHER" id="PTHR45947">
    <property type="entry name" value="SULFOQUINOVOSYL TRANSFERASE SQD2"/>
    <property type="match status" value="1"/>
</dbReference>
<feature type="transmembrane region" description="Helical" evidence="1">
    <location>
        <begin position="77"/>
        <end position="95"/>
    </location>
</feature>
<dbReference type="EMBL" id="CP041406">
    <property type="protein sequence ID" value="QOP45836.1"/>
    <property type="molecule type" value="Genomic_DNA"/>
</dbReference>
<dbReference type="InterPro" id="IPR028098">
    <property type="entry name" value="Glyco_trans_4-like_N"/>
</dbReference>
<evidence type="ECO:0000313" key="4">
    <source>
        <dbReference type="EMBL" id="QOP45836.1"/>
    </source>
</evidence>
<evidence type="ECO:0000259" key="3">
    <source>
        <dbReference type="Pfam" id="PF13439"/>
    </source>
</evidence>
<accession>A0A7M1B8T6</accession>